<dbReference type="Gene3D" id="1.25.40.10">
    <property type="entry name" value="Tetratricopeptide repeat domain"/>
    <property type="match status" value="2"/>
</dbReference>
<name>A0A9D2AI16_9BACT</name>
<dbReference type="PANTHER" id="PTHR11102">
    <property type="entry name" value="SEL-1-LIKE PROTEIN"/>
    <property type="match status" value="1"/>
</dbReference>
<sequence length="367" mass="40468">MSPQNKILVTIVALLSLPALIIALEPPEPSAQMRGESGSGRAGDLPGAASDAISATAAEAPLTPEQAKGRDLCETACYYLDHESYSDVSGVPDMLRRAWTEHDYAPAAVKLLDVYEGKHKGLNADPKAAFELAKSIAENDELAARDAVHRDLQCLALFRLARYCERGFAGKKQPREAYLCMKKAADLGAARARVELALYQMRGTGCDPAPQEALRNLLLVHGKAPDTPNLYYYLGFMYAQGLGMKSAQPAEAVRFYRLGAKYNDPNAINNLGALYERGTPQTRRNYKLALKLYRKSASLGNREASANLQRLEFRTRLKGGTHETSFAQRLNHSLQRFVHALPLDESGKDKIIRRLRDFDNSHLNPAP</sequence>
<dbReference type="SMART" id="SM00671">
    <property type="entry name" value="SEL1"/>
    <property type="match status" value="4"/>
</dbReference>
<feature type="region of interest" description="Disordered" evidence="1">
    <location>
        <begin position="29"/>
        <end position="48"/>
    </location>
</feature>
<reference evidence="2" key="1">
    <citation type="journal article" date="2021" name="PeerJ">
        <title>Extensive microbial diversity within the chicken gut microbiome revealed by metagenomics and culture.</title>
        <authorList>
            <person name="Gilroy R."/>
            <person name="Ravi A."/>
            <person name="Getino M."/>
            <person name="Pursley I."/>
            <person name="Horton D.L."/>
            <person name="Alikhan N.F."/>
            <person name="Baker D."/>
            <person name="Gharbi K."/>
            <person name="Hall N."/>
            <person name="Watson M."/>
            <person name="Adriaenssens E.M."/>
            <person name="Foster-Nyarko E."/>
            <person name="Jarju S."/>
            <person name="Secka A."/>
            <person name="Antonio M."/>
            <person name="Oren A."/>
            <person name="Chaudhuri R.R."/>
            <person name="La Ragione R."/>
            <person name="Hildebrand F."/>
            <person name="Pallen M.J."/>
        </authorList>
    </citation>
    <scope>NUCLEOTIDE SEQUENCE</scope>
    <source>
        <strain evidence="2">14975</strain>
    </source>
</reference>
<dbReference type="InterPro" id="IPR050767">
    <property type="entry name" value="Sel1_AlgK"/>
</dbReference>
<accession>A0A9D2AI16</accession>
<evidence type="ECO:0000313" key="2">
    <source>
        <dbReference type="EMBL" id="HIX19958.1"/>
    </source>
</evidence>
<gene>
    <name evidence="2" type="ORF">H9862_05055</name>
</gene>
<evidence type="ECO:0000256" key="1">
    <source>
        <dbReference type="SAM" id="MobiDB-lite"/>
    </source>
</evidence>
<comment type="caution">
    <text evidence="2">The sequence shown here is derived from an EMBL/GenBank/DDBJ whole genome shotgun (WGS) entry which is preliminary data.</text>
</comment>
<dbReference type="AlphaFoldDB" id="A0A9D2AI16"/>
<organism evidence="2 3">
    <name type="scientific">Candidatus Akkermansia intestinigallinarum</name>
    <dbReference type="NCBI Taxonomy" id="2838431"/>
    <lineage>
        <taxon>Bacteria</taxon>
        <taxon>Pseudomonadati</taxon>
        <taxon>Verrucomicrobiota</taxon>
        <taxon>Verrucomicrobiia</taxon>
        <taxon>Verrucomicrobiales</taxon>
        <taxon>Akkermansiaceae</taxon>
        <taxon>Akkermansia</taxon>
    </lineage>
</organism>
<dbReference type="Pfam" id="PF08238">
    <property type="entry name" value="Sel1"/>
    <property type="match status" value="5"/>
</dbReference>
<proteinExistence type="predicted"/>
<reference evidence="2" key="2">
    <citation type="submission" date="2021-04" db="EMBL/GenBank/DDBJ databases">
        <authorList>
            <person name="Gilroy R."/>
        </authorList>
    </citation>
    <scope>NUCLEOTIDE SEQUENCE</scope>
    <source>
        <strain evidence="2">14975</strain>
    </source>
</reference>
<evidence type="ECO:0000313" key="3">
    <source>
        <dbReference type="Proteomes" id="UP000823964"/>
    </source>
</evidence>
<dbReference type="InterPro" id="IPR006597">
    <property type="entry name" value="Sel1-like"/>
</dbReference>
<dbReference type="Proteomes" id="UP000823964">
    <property type="component" value="Unassembled WGS sequence"/>
</dbReference>
<protein>
    <submittedName>
        <fullName evidence="2">Sel1 repeat family protein</fullName>
    </submittedName>
</protein>
<dbReference type="InterPro" id="IPR011990">
    <property type="entry name" value="TPR-like_helical_dom_sf"/>
</dbReference>
<dbReference type="PANTHER" id="PTHR11102:SF160">
    <property type="entry name" value="ERAD-ASSOCIATED E3 UBIQUITIN-PROTEIN LIGASE COMPONENT HRD3"/>
    <property type="match status" value="1"/>
</dbReference>
<dbReference type="SUPFAM" id="SSF81901">
    <property type="entry name" value="HCP-like"/>
    <property type="match status" value="1"/>
</dbReference>
<dbReference type="EMBL" id="DXFQ01000088">
    <property type="protein sequence ID" value="HIX19958.1"/>
    <property type="molecule type" value="Genomic_DNA"/>
</dbReference>